<protein>
    <recommendedName>
        <fullName evidence="2">chitinase</fullName>
        <ecNumber evidence="2">3.2.1.14</ecNumber>
    </recommendedName>
</protein>
<gene>
    <name evidence="9" type="ORF">NBG84_04265</name>
</gene>
<keyword evidence="5" id="KW-0624">Polysaccharide degradation</keyword>
<dbReference type="GO" id="GO:0016787">
    <property type="term" value="F:hydrolase activity"/>
    <property type="evidence" value="ECO:0007669"/>
    <property type="project" value="UniProtKB-KW"/>
</dbReference>
<dbReference type="Pfam" id="PF00041">
    <property type="entry name" value="fn3"/>
    <property type="match status" value="1"/>
</dbReference>
<keyword evidence="10" id="KW-1185">Reference proteome</keyword>
<dbReference type="SMART" id="SM00636">
    <property type="entry name" value="Glyco_18"/>
    <property type="match status" value="1"/>
</dbReference>
<dbReference type="InterPro" id="IPR036116">
    <property type="entry name" value="FN3_sf"/>
</dbReference>
<dbReference type="SUPFAM" id="SSF51445">
    <property type="entry name" value="(Trans)glycosidases"/>
    <property type="match status" value="1"/>
</dbReference>
<dbReference type="Gene3D" id="3.10.50.10">
    <property type="match status" value="1"/>
</dbReference>
<dbReference type="PANTHER" id="PTHR11177:SF317">
    <property type="entry name" value="CHITINASE 12-RELATED"/>
    <property type="match status" value="1"/>
</dbReference>
<dbReference type="InterPro" id="IPR003961">
    <property type="entry name" value="FN3_dom"/>
</dbReference>
<dbReference type="SUPFAM" id="SSF49265">
    <property type="entry name" value="Fibronectin type III"/>
    <property type="match status" value="1"/>
</dbReference>
<keyword evidence="6" id="KW-0732">Signal</keyword>
<organism evidence="9 10">
    <name type="scientific">Streptomyces albipurpureus</name>
    <dbReference type="NCBI Taxonomy" id="2897419"/>
    <lineage>
        <taxon>Bacteria</taxon>
        <taxon>Bacillati</taxon>
        <taxon>Actinomycetota</taxon>
        <taxon>Actinomycetes</taxon>
        <taxon>Kitasatosporales</taxon>
        <taxon>Streptomycetaceae</taxon>
        <taxon>Streptomyces</taxon>
    </lineage>
</organism>
<proteinExistence type="predicted"/>
<keyword evidence="3" id="KW-0146">Chitin degradation</keyword>
<evidence type="ECO:0000256" key="5">
    <source>
        <dbReference type="ARBA" id="ARBA00023326"/>
    </source>
</evidence>
<evidence type="ECO:0000259" key="8">
    <source>
        <dbReference type="PROSITE" id="PS51910"/>
    </source>
</evidence>
<feature type="domain" description="GH18" evidence="8">
    <location>
        <begin position="134"/>
        <end position="506"/>
    </location>
</feature>
<comment type="caution">
    <text evidence="9">The sequence shown here is derived from an EMBL/GenBank/DDBJ whole genome shotgun (WGS) entry which is preliminary data.</text>
</comment>
<comment type="catalytic activity">
    <reaction evidence="1">
        <text>Random endo-hydrolysis of N-acetyl-beta-D-glucosaminide (1-&gt;4)-beta-linkages in chitin and chitodextrins.</text>
        <dbReference type="EC" id="3.2.1.14"/>
    </reaction>
</comment>
<evidence type="ECO:0000259" key="7">
    <source>
        <dbReference type="PROSITE" id="PS50853"/>
    </source>
</evidence>
<name>A0ABT0UH78_9ACTN</name>
<dbReference type="InterPro" id="IPR013783">
    <property type="entry name" value="Ig-like_fold"/>
</dbReference>
<dbReference type="Proteomes" id="UP001431429">
    <property type="component" value="Unassembled WGS sequence"/>
</dbReference>
<dbReference type="Gene3D" id="3.20.20.80">
    <property type="entry name" value="Glycosidases"/>
    <property type="match status" value="1"/>
</dbReference>
<dbReference type="PANTHER" id="PTHR11177">
    <property type="entry name" value="CHITINASE"/>
    <property type="match status" value="1"/>
</dbReference>
<evidence type="ECO:0000256" key="2">
    <source>
        <dbReference type="ARBA" id="ARBA00012729"/>
    </source>
</evidence>
<dbReference type="InterPro" id="IPR001223">
    <property type="entry name" value="Glyco_hydro18_cat"/>
</dbReference>
<feature type="domain" description="Fibronectin type-III" evidence="7">
    <location>
        <begin position="41"/>
        <end position="130"/>
    </location>
</feature>
<dbReference type="InterPro" id="IPR011583">
    <property type="entry name" value="Chitinase_II/V-like_cat"/>
</dbReference>
<dbReference type="InterPro" id="IPR017853">
    <property type="entry name" value="GH"/>
</dbReference>
<dbReference type="SMART" id="SM00060">
    <property type="entry name" value="FN3"/>
    <property type="match status" value="1"/>
</dbReference>
<dbReference type="PROSITE" id="PS50853">
    <property type="entry name" value="FN3"/>
    <property type="match status" value="1"/>
</dbReference>
<evidence type="ECO:0000313" key="9">
    <source>
        <dbReference type="EMBL" id="MCM2387531.1"/>
    </source>
</evidence>
<accession>A0ABT0UH78</accession>
<evidence type="ECO:0000256" key="6">
    <source>
        <dbReference type="SAM" id="SignalP"/>
    </source>
</evidence>
<dbReference type="InterPro" id="IPR050314">
    <property type="entry name" value="Glycosyl_Hydrlase_18"/>
</dbReference>
<evidence type="ECO:0000256" key="3">
    <source>
        <dbReference type="ARBA" id="ARBA00023024"/>
    </source>
</evidence>
<dbReference type="PROSITE" id="PS51910">
    <property type="entry name" value="GH18_2"/>
    <property type="match status" value="1"/>
</dbReference>
<evidence type="ECO:0000256" key="4">
    <source>
        <dbReference type="ARBA" id="ARBA00023295"/>
    </source>
</evidence>
<dbReference type="EC" id="3.2.1.14" evidence="2"/>
<evidence type="ECO:0000256" key="1">
    <source>
        <dbReference type="ARBA" id="ARBA00000822"/>
    </source>
</evidence>
<dbReference type="RefSeq" id="WP_250917890.1">
    <property type="nucleotide sequence ID" value="NZ_JAMQAW010000003.1"/>
</dbReference>
<keyword evidence="4" id="KW-0326">Glycosidase</keyword>
<dbReference type="InterPro" id="IPR029070">
    <property type="entry name" value="Chitinase_insertion_sf"/>
</dbReference>
<evidence type="ECO:0000313" key="10">
    <source>
        <dbReference type="Proteomes" id="UP001431429"/>
    </source>
</evidence>
<dbReference type="Pfam" id="PF00704">
    <property type="entry name" value="Glyco_hydro_18"/>
    <property type="match status" value="1"/>
</dbReference>
<dbReference type="Gene3D" id="2.60.40.10">
    <property type="entry name" value="Immunoglobulins"/>
    <property type="match status" value="1"/>
</dbReference>
<sequence length="506" mass="54227">MRSHLAHGPRFRVTAVLTGLAVLLGLMTGLAGSAQADDSYHPGAPTPVAITDHTVTVTWTPPTANVDILHYQMVKNSSIVVGTTTDTTFTFTGLLANRLYSFAAVAVSRDGRSWTSNHTRVTTTGTTPPMPRPPVVMGVFTEKGSHERGFHVKELVTGGSAAKLTHLTYGYGKVDGGQCRVADEHAALQRGFTAGNSVSGQADTTNQPLRGYLNQLRDLKAKYPQLKLLWSFGGAEPASSWAAARQNPAAFAASCARLVNDTRWAGLFDGVDLALEFNSCYNAACSPTGPTTLEPLTRELRSALGNGKLLTATISRRGDAEESYTASDLPAAAAHVDWYNVQSYDYYRPLDNLWAQIPTPSAPFVAWDIWEWGSDLTYDVWSLTGEAIHPNKLVMGIPTHAWGWKGVITWPWHPRLTAAGPADGASGPGLDDYRNIKPRCAPTGERGKTAVAHCGTEYWTYDTPATITGKAAHLKENGMGGAFLSNLRGDTAGGELLTALTSALNN</sequence>
<reference evidence="9" key="1">
    <citation type="submission" date="2022-06" db="EMBL/GenBank/DDBJ databases">
        <title>Genome public.</title>
        <authorList>
            <person name="Sun Q."/>
        </authorList>
    </citation>
    <scope>NUCLEOTIDE SEQUENCE</scope>
    <source>
        <strain evidence="9">CWNU-1</strain>
    </source>
</reference>
<keyword evidence="9" id="KW-0378">Hydrolase</keyword>
<feature type="chain" id="PRO_5045208303" description="chitinase" evidence="6">
    <location>
        <begin position="37"/>
        <end position="506"/>
    </location>
</feature>
<feature type="signal peptide" evidence="6">
    <location>
        <begin position="1"/>
        <end position="36"/>
    </location>
</feature>
<keyword evidence="5" id="KW-0119">Carbohydrate metabolism</keyword>
<dbReference type="EMBL" id="JAMQAW010000003">
    <property type="protein sequence ID" value="MCM2387531.1"/>
    <property type="molecule type" value="Genomic_DNA"/>
</dbReference>